<evidence type="ECO:0000256" key="11">
    <source>
        <dbReference type="SAM" id="MobiDB-lite"/>
    </source>
</evidence>
<comment type="similarity">
    <text evidence="3">Belongs to the flavoprotein pyridine nucleotide cytochrome reductase family.</text>
</comment>
<evidence type="ECO:0000313" key="13">
    <source>
        <dbReference type="EMBL" id="GMG21941.1"/>
    </source>
</evidence>
<organism evidence="13 14">
    <name type="scientific">Ambrosiozyma monospora</name>
    <name type="common">Yeast</name>
    <name type="synonym">Endomycopsis monosporus</name>
    <dbReference type="NCBI Taxonomy" id="43982"/>
    <lineage>
        <taxon>Eukaryota</taxon>
        <taxon>Fungi</taxon>
        <taxon>Dikarya</taxon>
        <taxon>Ascomycota</taxon>
        <taxon>Saccharomycotina</taxon>
        <taxon>Pichiomycetes</taxon>
        <taxon>Pichiales</taxon>
        <taxon>Pichiaceae</taxon>
        <taxon>Ambrosiozyma</taxon>
    </lineage>
</organism>
<dbReference type="InterPro" id="IPR008333">
    <property type="entry name" value="Cbr1-like_FAD-bd_dom"/>
</dbReference>
<dbReference type="OrthoDB" id="432685at2759"/>
<feature type="binding site" evidence="10">
    <location>
        <position position="282"/>
    </location>
    <ligand>
        <name>FAD</name>
        <dbReference type="ChEBI" id="CHEBI:57692"/>
    </ligand>
</feature>
<dbReference type="InterPro" id="IPR001834">
    <property type="entry name" value="CBR-like"/>
</dbReference>
<evidence type="ECO:0000313" key="14">
    <source>
        <dbReference type="Proteomes" id="UP001165063"/>
    </source>
</evidence>
<evidence type="ECO:0000256" key="9">
    <source>
        <dbReference type="ARBA" id="ARBA00023136"/>
    </source>
</evidence>
<dbReference type="AlphaFoldDB" id="A0A9W6YW77"/>
<feature type="binding site" evidence="10">
    <location>
        <position position="292"/>
    </location>
    <ligand>
        <name>FAD</name>
        <dbReference type="ChEBI" id="CHEBI:57692"/>
    </ligand>
</feature>
<dbReference type="Pfam" id="PF00970">
    <property type="entry name" value="FAD_binding_6"/>
    <property type="match status" value="1"/>
</dbReference>
<comment type="cofactor">
    <cofactor evidence="1 10">
        <name>FAD</name>
        <dbReference type="ChEBI" id="CHEBI:57692"/>
    </cofactor>
</comment>
<evidence type="ECO:0000256" key="6">
    <source>
        <dbReference type="ARBA" id="ARBA00022827"/>
    </source>
</evidence>
<feature type="binding site" evidence="10">
    <location>
        <position position="284"/>
    </location>
    <ligand>
        <name>FAD</name>
        <dbReference type="ChEBI" id="CHEBI:57692"/>
    </ligand>
</feature>
<evidence type="ECO:0000256" key="1">
    <source>
        <dbReference type="ARBA" id="ARBA00001974"/>
    </source>
</evidence>
<dbReference type="PANTHER" id="PTHR19370">
    <property type="entry name" value="NADH-CYTOCHROME B5 REDUCTASE"/>
    <property type="match status" value="1"/>
</dbReference>
<evidence type="ECO:0000256" key="2">
    <source>
        <dbReference type="ARBA" id="ARBA00004294"/>
    </source>
</evidence>
<evidence type="ECO:0000259" key="12">
    <source>
        <dbReference type="Pfam" id="PF00970"/>
    </source>
</evidence>
<evidence type="ECO:0000256" key="5">
    <source>
        <dbReference type="ARBA" id="ARBA00022787"/>
    </source>
</evidence>
<protein>
    <submittedName>
        <fullName evidence="13">Unnamed protein product</fullName>
    </submittedName>
</protein>
<dbReference type="Proteomes" id="UP001165063">
    <property type="component" value="Unassembled WGS sequence"/>
</dbReference>
<evidence type="ECO:0000256" key="10">
    <source>
        <dbReference type="PIRSR" id="PIRSR601834-1"/>
    </source>
</evidence>
<keyword evidence="14" id="KW-1185">Reference proteome</keyword>
<comment type="caution">
    <text evidence="13">The sequence shown here is derived from an EMBL/GenBank/DDBJ whole genome shotgun (WGS) entry which is preliminary data.</text>
</comment>
<comment type="subcellular location">
    <subcellularLocation>
        <location evidence="2">Mitochondrion outer membrane</location>
    </subcellularLocation>
</comment>
<dbReference type="InterPro" id="IPR017938">
    <property type="entry name" value="Riboflavin_synthase-like_b-brl"/>
</dbReference>
<keyword evidence="7" id="KW-0560">Oxidoreductase</keyword>
<dbReference type="SUPFAM" id="SSF63380">
    <property type="entry name" value="Riboflavin synthase domain-like"/>
    <property type="match status" value="1"/>
</dbReference>
<keyword evidence="9" id="KW-0472">Membrane</keyword>
<gene>
    <name evidence="13" type="ORF">Amon01_000236700</name>
</gene>
<dbReference type="EMBL" id="BSXU01000849">
    <property type="protein sequence ID" value="GMG21941.1"/>
    <property type="molecule type" value="Genomic_DNA"/>
</dbReference>
<keyword evidence="5" id="KW-1000">Mitochondrion outer membrane</keyword>
<sequence>MSLRIRNLQSFLRPINRRFPQAVWSSRVVTSIRYNSSTPNNNSSRRPNSGEEGSNKKDTKDSDLPATNDEHNELLEKYNPDKSSRVGTPKGAIPAIDHDLASLLKKPKYEYNPENNTNEVTYEFPPPKSPKQLKVEKIREKSKPKSRFKKIAPSLIAAGLASWGIFTYSYLTSKTDPDKDGETGLLRPDKFLPYVISFKHQIDDDHYLIELTRKNRHKKLINNETLFNGKTMWSIEIKQPDINIVRNYTPLPLYVAGTDPVTKEPHLRLVSESEEQGKFIIIVKKYKQGEFSRWITGLNLLHPVEVRGPIVEHKFPGHPLDKFYIKRPQLANLLSKIKPDPEYPEKLPKPENYVYYGAGTGILPLLQLIYSPNPPKGFIEAYLSIHSESNLLDQFKTLNYFAEKIGRVKFHYFIGEKGEHLSSKDILKPTLPNFTGLSDIKLSEEQYREKLLAEKREEVKRQIANGGISNEGKKSITHEEEENHTIPKLDVSKFKPDNAFQQFNIFKKRKTTPDPSFAFVCGPEGYMADVSGKSDLNNLEMVDNGPIGGKLKEKGWTLQNIKRLQ</sequence>
<accession>A0A9W6YW77</accession>
<keyword evidence="4 10" id="KW-0285">Flavoprotein</keyword>
<dbReference type="InterPro" id="IPR039261">
    <property type="entry name" value="FNR_nucleotide-bd"/>
</dbReference>
<dbReference type="GO" id="GO:0005741">
    <property type="term" value="C:mitochondrial outer membrane"/>
    <property type="evidence" value="ECO:0007669"/>
    <property type="project" value="UniProtKB-SubCell"/>
</dbReference>
<keyword evidence="8" id="KW-0496">Mitochondrion</keyword>
<keyword evidence="6 10" id="KW-0274">FAD</keyword>
<feature type="domain" description="Flavoprotein pyridine nucleotide cytochrome reductase-like FAD-binding" evidence="12">
    <location>
        <begin position="270"/>
        <end position="313"/>
    </location>
</feature>
<reference evidence="13" key="1">
    <citation type="submission" date="2023-04" db="EMBL/GenBank/DDBJ databases">
        <title>Ambrosiozyma monospora NBRC 1965.</title>
        <authorList>
            <person name="Ichikawa N."/>
            <person name="Sato H."/>
            <person name="Tonouchi N."/>
        </authorList>
    </citation>
    <scope>NUCLEOTIDE SEQUENCE</scope>
    <source>
        <strain evidence="13">NBRC 1965</strain>
    </source>
</reference>
<dbReference type="PANTHER" id="PTHR19370:SF189">
    <property type="entry name" value="CYTOCHROME C MITOCHONDRIAL IMPORT FACTOR CYC2"/>
    <property type="match status" value="1"/>
</dbReference>
<evidence type="ECO:0000256" key="3">
    <source>
        <dbReference type="ARBA" id="ARBA00006105"/>
    </source>
</evidence>
<feature type="region of interest" description="Disordered" evidence="11">
    <location>
        <begin position="34"/>
        <end position="67"/>
    </location>
</feature>
<name>A0A9W6YW77_AMBMO</name>
<evidence type="ECO:0000256" key="8">
    <source>
        <dbReference type="ARBA" id="ARBA00023128"/>
    </source>
</evidence>
<dbReference type="Gene3D" id="2.40.30.10">
    <property type="entry name" value="Translation factors"/>
    <property type="match status" value="1"/>
</dbReference>
<dbReference type="Gene3D" id="3.40.50.80">
    <property type="entry name" value="Nucleotide-binding domain of ferredoxin-NADP reductase (FNR) module"/>
    <property type="match status" value="1"/>
</dbReference>
<evidence type="ECO:0000256" key="4">
    <source>
        <dbReference type="ARBA" id="ARBA00022630"/>
    </source>
</evidence>
<dbReference type="GO" id="GO:0016491">
    <property type="term" value="F:oxidoreductase activity"/>
    <property type="evidence" value="ECO:0007669"/>
    <property type="project" value="UniProtKB-KW"/>
</dbReference>
<feature type="compositionally biased region" description="Low complexity" evidence="11">
    <location>
        <begin position="35"/>
        <end position="47"/>
    </location>
</feature>
<feature type="compositionally biased region" description="Basic and acidic residues" evidence="11">
    <location>
        <begin position="53"/>
        <end position="67"/>
    </location>
</feature>
<evidence type="ECO:0000256" key="7">
    <source>
        <dbReference type="ARBA" id="ARBA00023002"/>
    </source>
</evidence>
<proteinExistence type="inferred from homology"/>